<dbReference type="Pfam" id="PF01520">
    <property type="entry name" value="Amidase_3"/>
    <property type="match status" value="1"/>
</dbReference>
<dbReference type="CDD" id="cd02696">
    <property type="entry name" value="MurNAc-LAA"/>
    <property type="match status" value="1"/>
</dbReference>
<evidence type="ECO:0000256" key="3">
    <source>
        <dbReference type="ARBA" id="ARBA00022801"/>
    </source>
</evidence>
<proteinExistence type="predicted"/>
<comment type="caution">
    <text evidence="5">The sequence shown here is derived from an EMBL/GenBank/DDBJ whole genome shotgun (WGS) entry which is preliminary data.</text>
</comment>
<dbReference type="PANTHER" id="PTHR30404">
    <property type="entry name" value="N-ACETYLMURAMOYL-L-ALANINE AMIDASE"/>
    <property type="match status" value="1"/>
</dbReference>
<feature type="domain" description="MurNAc-LAA" evidence="4">
    <location>
        <begin position="243"/>
        <end position="397"/>
    </location>
</feature>
<dbReference type="EMBL" id="JAUOZU010000003">
    <property type="protein sequence ID" value="MDO6963046.1"/>
    <property type="molecule type" value="Genomic_DNA"/>
</dbReference>
<evidence type="ECO:0000256" key="2">
    <source>
        <dbReference type="ARBA" id="ARBA00011901"/>
    </source>
</evidence>
<organism evidence="5 6">
    <name type="scientific">Rhizobium alvei</name>
    <dbReference type="NCBI Taxonomy" id="1132659"/>
    <lineage>
        <taxon>Bacteria</taxon>
        <taxon>Pseudomonadati</taxon>
        <taxon>Pseudomonadota</taxon>
        <taxon>Alphaproteobacteria</taxon>
        <taxon>Hyphomicrobiales</taxon>
        <taxon>Rhizobiaceae</taxon>
        <taxon>Rhizobium/Agrobacterium group</taxon>
        <taxon>Rhizobium</taxon>
    </lineage>
</organism>
<dbReference type="Proteomes" id="UP001174932">
    <property type="component" value="Unassembled WGS sequence"/>
</dbReference>
<dbReference type="InterPro" id="IPR050695">
    <property type="entry name" value="N-acetylmuramoyl_amidase_3"/>
</dbReference>
<evidence type="ECO:0000313" key="5">
    <source>
        <dbReference type="EMBL" id="MDO6963046.1"/>
    </source>
</evidence>
<dbReference type="SUPFAM" id="SSF53187">
    <property type="entry name" value="Zn-dependent exopeptidases"/>
    <property type="match status" value="1"/>
</dbReference>
<evidence type="ECO:0000259" key="4">
    <source>
        <dbReference type="SMART" id="SM00646"/>
    </source>
</evidence>
<dbReference type="Gene3D" id="2.60.40.3500">
    <property type="match status" value="1"/>
</dbReference>
<sequence>MSRNFLQKILFFALLWLIPAIVVATETQSRNSLIAFGGRVASDDARGRLVIEFDRKPEFTLHYTSNPNRIVIDLAETHFAFSETELEPIGLFADIRYGTMGENASRIVLTMHRPAKAVLAEVQPNESSQGFRLVIDCEVIPQKDYTTLVETQAWTGRESSVEGKGDRVGDAAPAPEGGDYLVAVDAGHGGIDAGAQGAVTKVDEKDVTLAFAKDLADRLNAIKGVRAFLTREDDTFISLSERVVIARQRGAKLFISLHADTLRQKDIRGATVYTISDKASDLLAAGLAERENLSDGIAGIQVNDEPEEVTDILIDLTRRETQAFSIRMAESVVKSFEGQITLINNPLRHAGFRVLQAPDVPSILLELGFLSNPEDEKLLTDPEWQAKVATLLSDAVGRYLKESGVAVAN</sequence>
<dbReference type="EC" id="3.5.1.28" evidence="2"/>
<reference evidence="5" key="1">
    <citation type="journal article" date="2015" name="Int. J. Syst. Evol. Microbiol.">
        <title>Rhizobium alvei sp. nov., isolated from a freshwater river.</title>
        <authorList>
            <person name="Sheu S.Y."/>
            <person name="Huang H.W."/>
            <person name="Young C.C."/>
            <person name="Chen W.M."/>
        </authorList>
    </citation>
    <scope>NUCLEOTIDE SEQUENCE</scope>
    <source>
        <strain evidence="5">TNR-22</strain>
    </source>
</reference>
<evidence type="ECO:0000313" key="6">
    <source>
        <dbReference type="Proteomes" id="UP001174932"/>
    </source>
</evidence>
<gene>
    <name evidence="5" type="ORF">Q4481_03700</name>
</gene>
<dbReference type="Pfam" id="PF11741">
    <property type="entry name" value="AMIN"/>
    <property type="match status" value="1"/>
</dbReference>
<keyword evidence="3" id="KW-0378">Hydrolase</keyword>
<keyword evidence="6" id="KW-1185">Reference proteome</keyword>
<name>A0ABT8YH86_9HYPH</name>
<dbReference type="InterPro" id="IPR021731">
    <property type="entry name" value="AMIN_dom"/>
</dbReference>
<protein>
    <recommendedName>
        <fullName evidence="2">N-acetylmuramoyl-L-alanine amidase</fullName>
        <ecNumber evidence="2">3.5.1.28</ecNumber>
    </recommendedName>
</protein>
<dbReference type="SMART" id="SM00646">
    <property type="entry name" value="Ami_3"/>
    <property type="match status" value="1"/>
</dbReference>
<comment type="catalytic activity">
    <reaction evidence="1">
        <text>Hydrolyzes the link between N-acetylmuramoyl residues and L-amino acid residues in certain cell-wall glycopeptides.</text>
        <dbReference type="EC" id="3.5.1.28"/>
    </reaction>
</comment>
<dbReference type="Gene3D" id="3.40.630.40">
    <property type="entry name" value="Zn-dependent exopeptidases"/>
    <property type="match status" value="1"/>
</dbReference>
<accession>A0ABT8YH86</accession>
<evidence type="ECO:0000256" key="1">
    <source>
        <dbReference type="ARBA" id="ARBA00001561"/>
    </source>
</evidence>
<dbReference type="PANTHER" id="PTHR30404:SF0">
    <property type="entry name" value="N-ACETYLMURAMOYL-L-ALANINE AMIDASE AMIC"/>
    <property type="match status" value="1"/>
</dbReference>
<reference evidence="5" key="2">
    <citation type="submission" date="2023-07" db="EMBL/GenBank/DDBJ databases">
        <authorList>
            <person name="Shen H."/>
        </authorList>
    </citation>
    <scope>NUCLEOTIDE SEQUENCE</scope>
    <source>
        <strain evidence="5">TNR-22</strain>
    </source>
</reference>
<dbReference type="InterPro" id="IPR002508">
    <property type="entry name" value="MurNAc-LAA_cat"/>
</dbReference>